<dbReference type="PANTHER" id="PTHR47506">
    <property type="entry name" value="TRANSCRIPTIONAL REGULATORY PROTEIN"/>
    <property type="match status" value="1"/>
</dbReference>
<dbReference type="PROSITE" id="PS50977">
    <property type="entry name" value="HTH_TETR_2"/>
    <property type="match status" value="1"/>
</dbReference>
<feature type="DNA-binding region" description="H-T-H motif" evidence="4">
    <location>
        <begin position="28"/>
        <end position="47"/>
    </location>
</feature>
<dbReference type="InterPro" id="IPR011075">
    <property type="entry name" value="TetR_C"/>
</dbReference>
<keyword evidence="7" id="KW-1185">Reference proteome</keyword>
<reference evidence="6 7" key="1">
    <citation type="submission" date="2019-01" db="EMBL/GenBank/DDBJ databases">
        <authorList>
            <person name="Chen W.-M."/>
        </authorList>
    </citation>
    <scope>NUCLEOTIDE SEQUENCE [LARGE SCALE GENOMIC DNA]</scope>
    <source>
        <strain evidence="6 7">BBQ-12</strain>
    </source>
</reference>
<dbReference type="SUPFAM" id="SSF48498">
    <property type="entry name" value="Tetracyclin repressor-like, C-terminal domain"/>
    <property type="match status" value="1"/>
</dbReference>
<dbReference type="PRINTS" id="PR00455">
    <property type="entry name" value="HTHTETR"/>
</dbReference>
<keyword evidence="1" id="KW-0805">Transcription regulation</keyword>
<comment type="caution">
    <text evidence="6">The sequence shown here is derived from an EMBL/GenBank/DDBJ whole genome shotgun (WGS) entry which is preliminary data.</text>
</comment>
<sequence>MSKAEQTRQFIIEKTASLFNKNGYAGTSLSDITAATGLTKGSIYGNFKNKEEVVIAVFKHSSGELAKKVDAAISDETSAYKQLIAFIDFYRNNWSSIFEKGGCPLLNSATEVDDALPYMKNTVQHSFVSWAKKVAKIIELGIENNEFYKEINPNDYANTFIMLIEGGILLSKMANKPDNLYLALDRIVKIINEEIVQ</sequence>
<dbReference type="SUPFAM" id="SSF46689">
    <property type="entry name" value="Homeodomain-like"/>
    <property type="match status" value="1"/>
</dbReference>
<dbReference type="OrthoDB" id="9798857at2"/>
<dbReference type="AlphaFoldDB" id="A0A3S2ULQ7"/>
<keyword evidence="3" id="KW-0804">Transcription</keyword>
<organism evidence="6 7">
    <name type="scientific">Flavobacterium sufflavum</name>
    <dbReference type="NCBI Taxonomy" id="1921138"/>
    <lineage>
        <taxon>Bacteria</taxon>
        <taxon>Pseudomonadati</taxon>
        <taxon>Bacteroidota</taxon>
        <taxon>Flavobacteriia</taxon>
        <taxon>Flavobacteriales</taxon>
        <taxon>Flavobacteriaceae</taxon>
        <taxon>Flavobacterium</taxon>
    </lineage>
</organism>
<name>A0A3S2ULQ7_9FLAO</name>
<evidence type="ECO:0000256" key="2">
    <source>
        <dbReference type="ARBA" id="ARBA00023125"/>
    </source>
</evidence>
<evidence type="ECO:0000256" key="4">
    <source>
        <dbReference type="PROSITE-ProRule" id="PRU00335"/>
    </source>
</evidence>
<evidence type="ECO:0000256" key="1">
    <source>
        <dbReference type="ARBA" id="ARBA00023015"/>
    </source>
</evidence>
<dbReference type="EMBL" id="SACJ01000010">
    <property type="protein sequence ID" value="RVT73453.1"/>
    <property type="molecule type" value="Genomic_DNA"/>
</dbReference>
<dbReference type="InterPro" id="IPR036271">
    <property type="entry name" value="Tet_transcr_reg_TetR-rel_C_sf"/>
</dbReference>
<dbReference type="Proteomes" id="UP000285211">
    <property type="component" value="Unassembled WGS sequence"/>
</dbReference>
<gene>
    <name evidence="6" type="ORF">EOD40_14510</name>
</gene>
<keyword evidence="2 4" id="KW-0238">DNA-binding</keyword>
<evidence type="ECO:0000256" key="3">
    <source>
        <dbReference type="ARBA" id="ARBA00023163"/>
    </source>
</evidence>
<dbReference type="GO" id="GO:0003677">
    <property type="term" value="F:DNA binding"/>
    <property type="evidence" value="ECO:0007669"/>
    <property type="project" value="UniProtKB-UniRule"/>
</dbReference>
<dbReference type="Pfam" id="PF16925">
    <property type="entry name" value="TetR_C_13"/>
    <property type="match status" value="1"/>
</dbReference>
<feature type="domain" description="HTH tetR-type" evidence="5">
    <location>
        <begin position="5"/>
        <end position="65"/>
    </location>
</feature>
<evidence type="ECO:0000259" key="5">
    <source>
        <dbReference type="PROSITE" id="PS50977"/>
    </source>
</evidence>
<evidence type="ECO:0000313" key="7">
    <source>
        <dbReference type="Proteomes" id="UP000285211"/>
    </source>
</evidence>
<dbReference type="Gene3D" id="1.10.357.10">
    <property type="entry name" value="Tetracycline Repressor, domain 2"/>
    <property type="match status" value="1"/>
</dbReference>
<accession>A0A3S2ULQ7</accession>
<dbReference type="RefSeq" id="WP_128196737.1">
    <property type="nucleotide sequence ID" value="NZ_SACJ01000010.1"/>
</dbReference>
<dbReference type="PANTHER" id="PTHR47506:SF3">
    <property type="entry name" value="HTH-TYPE TRANSCRIPTIONAL REGULATOR LMRA"/>
    <property type="match status" value="1"/>
</dbReference>
<dbReference type="InterPro" id="IPR009057">
    <property type="entry name" value="Homeodomain-like_sf"/>
</dbReference>
<dbReference type="Pfam" id="PF00440">
    <property type="entry name" value="TetR_N"/>
    <property type="match status" value="1"/>
</dbReference>
<proteinExistence type="predicted"/>
<dbReference type="InterPro" id="IPR001647">
    <property type="entry name" value="HTH_TetR"/>
</dbReference>
<protein>
    <submittedName>
        <fullName evidence="6">TetR/AcrR family transcriptional regulator</fullName>
    </submittedName>
</protein>
<evidence type="ECO:0000313" key="6">
    <source>
        <dbReference type="EMBL" id="RVT73453.1"/>
    </source>
</evidence>